<dbReference type="PROSITE" id="PS00211">
    <property type="entry name" value="ABC_TRANSPORTER_1"/>
    <property type="match status" value="1"/>
</dbReference>
<keyword evidence="11" id="KW-1185">Reference proteome</keyword>
<feature type="transmembrane region" description="Helical" evidence="7">
    <location>
        <begin position="251"/>
        <end position="271"/>
    </location>
</feature>
<gene>
    <name evidence="10" type="ORF">DF182_30075</name>
</gene>
<dbReference type="AlphaFoldDB" id="A0A365XYP0"/>
<dbReference type="EMBL" id="QFFJ01000002">
    <property type="protein sequence ID" value="RBL90695.1"/>
    <property type="molecule type" value="Genomic_DNA"/>
</dbReference>
<dbReference type="RefSeq" id="WP_113619451.1">
    <property type="nucleotide sequence ID" value="NZ_QFFJ01000002.1"/>
</dbReference>
<keyword evidence="6 7" id="KW-0472">Membrane</keyword>
<dbReference type="PROSITE" id="PS50893">
    <property type="entry name" value="ABC_TRANSPORTER_2"/>
    <property type="match status" value="1"/>
</dbReference>
<feature type="transmembrane region" description="Helical" evidence="7">
    <location>
        <begin position="283"/>
        <end position="304"/>
    </location>
</feature>
<feature type="domain" description="ABC transporter" evidence="8">
    <location>
        <begin position="347"/>
        <end position="583"/>
    </location>
</feature>
<dbReference type="GO" id="GO:0005524">
    <property type="term" value="F:ATP binding"/>
    <property type="evidence" value="ECO:0007669"/>
    <property type="project" value="UniProtKB-KW"/>
</dbReference>
<dbReference type="PANTHER" id="PTHR43394:SF1">
    <property type="entry name" value="ATP-BINDING CASSETTE SUB-FAMILY B MEMBER 10, MITOCHONDRIAL"/>
    <property type="match status" value="1"/>
</dbReference>
<evidence type="ECO:0000256" key="1">
    <source>
        <dbReference type="ARBA" id="ARBA00004651"/>
    </source>
</evidence>
<dbReference type="SUPFAM" id="SSF52540">
    <property type="entry name" value="P-loop containing nucleoside triphosphate hydrolases"/>
    <property type="match status" value="1"/>
</dbReference>
<dbReference type="OrthoDB" id="9769115at2"/>
<feature type="transmembrane region" description="Helical" evidence="7">
    <location>
        <begin position="144"/>
        <end position="162"/>
    </location>
</feature>
<dbReference type="InterPro" id="IPR039421">
    <property type="entry name" value="Type_1_exporter"/>
</dbReference>
<comment type="subcellular location">
    <subcellularLocation>
        <location evidence="1">Cell membrane</location>
        <topology evidence="1">Multi-pass membrane protein</topology>
    </subcellularLocation>
</comment>
<dbReference type="GO" id="GO:0015421">
    <property type="term" value="F:ABC-type oligopeptide transporter activity"/>
    <property type="evidence" value="ECO:0007669"/>
    <property type="project" value="TreeGrafter"/>
</dbReference>
<proteinExistence type="predicted"/>
<dbReference type="InterPro" id="IPR017871">
    <property type="entry name" value="ABC_transporter-like_CS"/>
</dbReference>
<evidence type="ECO:0000313" key="10">
    <source>
        <dbReference type="EMBL" id="RBL90695.1"/>
    </source>
</evidence>
<dbReference type="CDD" id="cd18576">
    <property type="entry name" value="ABC_6TM_bac_exporter_ABCB8_10_like"/>
    <property type="match status" value="1"/>
</dbReference>
<evidence type="ECO:0000259" key="9">
    <source>
        <dbReference type="PROSITE" id="PS50929"/>
    </source>
</evidence>
<evidence type="ECO:0000256" key="3">
    <source>
        <dbReference type="ARBA" id="ARBA00022741"/>
    </source>
</evidence>
<protein>
    <submittedName>
        <fullName evidence="10">Multidrug ABC transporter ATP-binding protein</fullName>
    </submittedName>
</protein>
<organism evidence="10 11">
    <name type="scientific">Chitinophaga flava</name>
    <dbReference type="NCBI Taxonomy" id="2259036"/>
    <lineage>
        <taxon>Bacteria</taxon>
        <taxon>Pseudomonadati</taxon>
        <taxon>Bacteroidota</taxon>
        <taxon>Chitinophagia</taxon>
        <taxon>Chitinophagales</taxon>
        <taxon>Chitinophagaceae</taxon>
        <taxon>Chitinophaga</taxon>
    </lineage>
</organism>
<dbReference type="GO" id="GO:0005886">
    <property type="term" value="C:plasma membrane"/>
    <property type="evidence" value="ECO:0007669"/>
    <property type="project" value="UniProtKB-SubCell"/>
</dbReference>
<dbReference type="Pfam" id="PF00664">
    <property type="entry name" value="ABC_membrane"/>
    <property type="match status" value="1"/>
</dbReference>
<dbReference type="InterPro" id="IPR011527">
    <property type="entry name" value="ABC1_TM_dom"/>
</dbReference>
<dbReference type="SMART" id="SM00382">
    <property type="entry name" value="AAA"/>
    <property type="match status" value="1"/>
</dbReference>
<dbReference type="Gene3D" id="1.20.1560.10">
    <property type="entry name" value="ABC transporter type 1, transmembrane domain"/>
    <property type="match status" value="1"/>
</dbReference>
<dbReference type="Gene3D" id="3.40.50.300">
    <property type="entry name" value="P-loop containing nucleotide triphosphate hydrolases"/>
    <property type="match status" value="1"/>
</dbReference>
<feature type="transmembrane region" description="Helical" evidence="7">
    <location>
        <begin position="24"/>
        <end position="49"/>
    </location>
</feature>
<evidence type="ECO:0000256" key="6">
    <source>
        <dbReference type="ARBA" id="ARBA00023136"/>
    </source>
</evidence>
<dbReference type="InterPro" id="IPR003593">
    <property type="entry name" value="AAA+_ATPase"/>
</dbReference>
<evidence type="ECO:0000259" key="8">
    <source>
        <dbReference type="PROSITE" id="PS50893"/>
    </source>
</evidence>
<dbReference type="FunFam" id="3.40.50.300:FF:000218">
    <property type="entry name" value="Multidrug ABC transporter ATP-binding protein"/>
    <property type="match status" value="1"/>
</dbReference>
<feature type="transmembrane region" description="Helical" evidence="7">
    <location>
        <begin position="69"/>
        <end position="93"/>
    </location>
</feature>
<accession>A0A365XYP0</accession>
<dbReference type="GO" id="GO:0016887">
    <property type="term" value="F:ATP hydrolysis activity"/>
    <property type="evidence" value="ECO:0007669"/>
    <property type="project" value="InterPro"/>
</dbReference>
<dbReference type="InterPro" id="IPR027417">
    <property type="entry name" value="P-loop_NTPase"/>
</dbReference>
<dbReference type="PANTHER" id="PTHR43394">
    <property type="entry name" value="ATP-DEPENDENT PERMEASE MDL1, MITOCHONDRIAL"/>
    <property type="match status" value="1"/>
</dbReference>
<dbReference type="SUPFAM" id="SSF90123">
    <property type="entry name" value="ABC transporter transmembrane region"/>
    <property type="match status" value="1"/>
</dbReference>
<sequence>MQTDTSLKSKPRQMFRLYSYIKPYWGSFAAGMLFLVLSSLAGLTIPYLLGQLVDYGAKDHLPEAINRVGLLLLAVLCGQAILSFFRVTLFVNVTEKTLSALRQDVYNHLIRLPMSFFMRRKIGELNSHISADISLLQETLATTLAEFIRNMITFAGAFVLLLTTSLKLALFVLLVFPVILAIGLLFGRYIRKFAGDAQGKLAEANNILEETLQGILSVKAFANEFFEMKRYRRKVMEGADIGMKNGKFKGVFTSMLLLCGFGAIVAVIWKGALLVATGEMNSAGALISFVVYAAFIGGSITELAEVYTQMQKSMGATRHLFEILDEEPEPLTDTTGIVPQHILDGTILFRNVSFNYPTRPDQQVLDDVSFSVNANQKVALVGHSGAGKSTIAALLLRLYDPANGNIYFGGRNIRHVPYSELRSQIALVPQEVFLFAASIRDNIAYGNPGASDEEILTAAQQANAWDFIRHFPEGIETMVGDRGVQLSGGQRQRIAIARALLKNPRILILDEATSALDAESEQLVQGALNNLMQGRTSIIIAHRLSTIREADRIIVIDKGKVAEEGTHHQLIDKEGGIYRSLNALQVQS</sequence>
<keyword evidence="3" id="KW-0547">Nucleotide-binding</keyword>
<evidence type="ECO:0000256" key="2">
    <source>
        <dbReference type="ARBA" id="ARBA00022692"/>
    </source>
</evidence>
<evidence type="ECO:0000256" key="5">
    <source>
        <dbReference type="ARBA" id="ARBA00022989"/>
    </source>
</evidence>
<evidence type="ECO:0000256" key="4">
    <source>
        <dbReference type="ARBA" id="ARBA00022840"/>
    </source>
</evidence>
<reference evidence="10 11" key="1">
    <citation type="submission" date="2018-05" db="EMBL/GenBank/DDBJ databases">
        <title>Chitinophaga sp. K3CV102501T nov., isolated from isolated from a monsoon evergreen broad-leaved forest soil.</title>
        <authorList>
            <person name="Lv Y."/>
        </authorList>
    </citation>
    <scope>NUCLEOTIDE SEQUENCE [LARGE SCALE GENOMIC DNA]</scope>
    <source>
        <strain evidence="10 11">GDMCC 1.1325</strain>
    </source>
</reference>
<evidence type="ECO:0000256" key="7">
    <source>
        <dbReference type="SAM" id="Phobius"/>
    </source>
</evidence>
<dbReference type="CDD" id="cd03249">
    <property type="entry name" value="ABC_MTABC3_MDL1_MDL2"/>
    <property type="match status" value="1"/>
</dbReference>
<feature type="domain" description="ABC transmembrane type-1" evidence="9">
    <location>
        <begin position="29"/>
        <end position="312"/>
    </location>
</feature>
<evidence type="ECO:0000313" key="11">
    <source>
        <dbReference type="Proteomes" id="UP000253410"/>
    </source>
</evidence>
<dbReference type="InterPro" id="IPR003439">
    <property type="entry name" value="ABC_transporter-like_ATP-bd"/>
</dbReference>
<dbReference type="InterPro" id="IPR036640">
    <property type="entry name" value="ABC1_TM_sf"/>
</dbReference>
<dbReference type="Proteomes" id="UP000253410">
    <property type="component" value="Unassembled WGS sequence"/>
</dbReference>
<feature type="transmembrane region" description="Helical" evidence="7">
    <location>
        <begin position="168"/>
        <end position="190"/>
    </location>
</feature>
<keyword evidence="2 7" id="KW-0812">Transmembrane</keyword>
<keyword evidence="4 10" id="KW-0067">ATP-binding</keyword>
<dbReference type="Pfam" id="PF00005">
    <property type="entry name" value="ABC_tran"/>
    <property type="match status" value="1"/>
</dbReference>
<dbReference type="PROSITE" id="PS50929">
    <property type="entry name" value="ABC_TM1F"/>
    <property type="match status" value="1"/>
</dbReference>
<keyword evidence="5 7" id="KW-1133">Transmembrane helix</keyword>
<name>A0A365XYP0_9BACT</name>
<comment type="caution">
    <text evidence="10">The sequence shown here is derived from an EMBL/GenBank/DDBJ whole genome shotgun (WGS) entry which is preliminary data.</text>
</comment>